<dbReference type="SUPFAM" id="SSF56672">
    <property type="entry name" value="DNA/RNA polymerases"/>
    <property type="match status" value="1"/>
</dbReference>
<keyword evidence="1" id="KW-0862">Zinc</keyword>
<dbReference type="PANTHER" id="PTHR33116:SF80">
    <property type="entry name" value="REVERSE TRANSCRIPTASE ZINC-BINDING DOMAIN-CONTAINING PROTEIN"/>
    <property type="match status" value="1"/>
</dbReference>
<dbReference type="OrthoDB" id="691688at2759"/>
<dbReference type="Pfam" id="PF00078">
    <property type="entry name" value="RVT_1"/>
    <property type="match status" value="1"/>
</dbReference>
<dbReference type="InterPro" id="IPR025558">
    <property type="entry name" value="DUF4283"/>
</dbReference>
<comment type="caution">
    <text evidence="5">The sequence shown here is derived from an EMBL/GenBank/DDBJ whole genome shotgun (WGS) entry which is preliminary data.</text>
</comment>
<evidence type="ECO:0000313" key="5">
    <source>
        <dbReference type="EMBL" id="CAA7053106.1"/>
    </source>
</evidence>
<protein>
    <recommendedName>
        <fullName evidence="7">Reverse transcriptase domain-containing protein</fullName>
    </recommendedName>
</protein>
<dbReference type="Gene3D" id="3.60.10.10">
    <property type="entry name" value="Endonuclease/exonuclease/phosphatase"/>
    <property type="match status" value="1"/>
</dbReference>
<evidence type="ECO:0000259" key="3">
    <source>
        <dbReference type="PROSITE" id="PS50158"/>
    </source>
</evidence>
<feature type="compositionally biased region" description="Basic and acidic residues" evidence="2">
    <location>
        <begin position="201"/>
        <end position="210"/>
    </location>
</feature>
<evidence type="ECO:0000256" key="1">
    <source>
        <dbReference type="PROSITE-ProRule" id="PRU00047"/>
    </source>
</evidence>
<feature type="domain" description="CCHC-type" evidence="3">
    <location>
        <begin position="147"/>
        <end position="161"/>
    </location>
</feature>
<dbReference type="Pfam" id="PF14111">
    <property type="entry name" value="DUF4283"/>
    <property type="match status" value="1"/>
</dbReference>
<evidence type="ECO:0000259" key="4">
    <source>
        <dbReference type="PROSITE" id="PS50878"/>
    </source>
</evidence>
<keyword evidence="6" id="KW-1185">Reference proteome</keyword>
<dbReference type="GO" id="GO:0003824">
    <property type="term" value="F:catalytic activity"/>
    <property type="evidence" value="ECO:0007669"/>
    <property type="project" value="InterPro"/>
</dbReference>
<feature type="domain" description="Reverse transcriptase" evidence="4">
    <location>
        <begin position="818"/>
        <end position="1096"/>
    </location>
</feature>
<dbReference type="InterPro" id="IPR036691">
    <property type="entry name" value="Endo/exonu/phosph_ase_sf"/>
</dbReference>
<dbReference type="Pfam" id="PF03372">
    <property type="entry name" value="Exo_endo_phos"/>
    <property type="match status" value="1"/>
</dbReference>
<dbReference type="InterPro" id="IPR005135">
    <property type="entry name" value="Endo/exonuclease/phosphatase"/>
</dbReference>
<dbReference type="Proteomes" id="UP000467841">
    <property type="component" value="Unassembled WGS sequence"/>
</dbReference>
<gene>
    <name evidence="5" type="ORF">MERR_LOCUS40341</name>
</gene>
<feature type="region of interest" description="Disordered" evidence="2">
    <location>
        <begin position="171"/>
        <end position="225"/>
    </location>
</feature>
<organism evidence="5 6">
    <name type="scientific">Microthlaspi erraticum</name>
    <dbReference type="NCBI Taxonomy" id="1685480"/>
    <lineage>
        <taxon>Eukaryota</taxon>
        <taxon>Viridiplantae</taxon>
        <taxon>Streptophyta</taxon>
        <taxon>Embryophyta</taxon>
        <taxon>Tracheophyta</taxon>
        <taxon>Spermatophyta</taxon>
        <taxon>Magnoliopsida</taxon>
        <taxon>eudicotyledons</taxon>
        <taxon>Gunneridae</taxon>
        <taxon>Pentapetalae</taxon>
        <taxon>rosids</taxon>
        <taxon>malvids</taxon>
        <taxon>Brassicales</taxon>
        <taxon>Brassicaceae</taxon>
        <taxon>Coluteocarpeae</taxon>
        <taxon>Microthlaspi</taxon>
    </lineage>
</organism>
<dbReference type="GO" id="GO:0008270">
    <property type="term" value="F:zinc ion binding"/>
    <property type="evidence" value="ECO:0007669"/>
    <property type="project" value="UniProtKB-KW"/>
</dbReference>
<feature type="region of interest" description="Disordered" evidence="2">
    <location>
        <begin position="311"/>
        <end position="339"/>
    </location>
</feature>
<evidence type="ECO:0000256" key="2">
    <source>
        <dbReference type="SAM" id="MobiDB-lite"/>
    </source>
</evidence>
<sequence>MWGKGKKLEIHNNPLTRSLIVRIPSEYLRTKILEKGAWYVGDSMFHTAKWTAGHSKESSSSTTIQLWAHLTGVPLDLRHQKGLSLIAGLIGEPKETYDYTKNLVSLTMSHVNVEVKMSNELPDVVEYERESGEVVEVFVEYPWLPPKCSHCHELGHIAKNCLLLPPPSKNAPPSKIVPTAPAKGKEEKPQPTKLADGQASDPEKTTEKTTKSKSSPILPNLVGASQLSAHNVSRLKPLRDNTLKPPLKTPIALLPNALPPAQPPPKTLSPSKSLPLIIALPASITPSGDPYPYSPPAPEKASLKRFRSHPTLTSFVPPDSSSTPIIPKTRPATPGINDPDKHKPFCDWLNSHQPLFGSILESHIKDSNLNQLLTKFCQGWSYTSNHLSDDDGRVILIWRHPATVQVLHQSRQTLTCQIKLPNAQSFAYTAVYASNLAEERTDLWVELLNVHQSLSLNSAPWMIGGDFNQIIHPSEHSNPDVLTLDSRMMEFRDCLTQTGMFDFRFQGPLFTWKNNQSDSPIAKKLDRLLVNCHLIAMFPNSIASFLPPQTSDHCPCLIDLSHRLPKAGTRPFKFFNYLTKHPDFHHVVLEAWIQAGSFAPTLTKLCWKQKTIKSSLRELNKENFSHIQKRVSEAYSLLQVVQVQALQAPSQQLFSQERSLHENWTFLKGIEESYFKQKSRINWLKEGDQNTTYFQRIAQTRTSYNSIRSFLHPSGAFIDDPIEMSFHAINHFKSILGPHTLPPVALPSPPTWIQSLSTFRCSPALHQQMLKKPSAEEIKKVMFRLNLNKSSGPDGLTSGFYKASWDILGPEVTTSISDFFDNFFMPAATNATILTLIPKKPGASKITDYRPISCLNTLYKVVSRLLVRRLKPLLPDLILPNQTAFFKDRLLVENTVLAGEIVNGYHKTKGPKRITIKVDIAKAFDSVSWDFMFNCLEGLELPEEFRKWLKACICTTNFTVGYNGMVQGYFKGKRGLRQGDPLSPYLFVIAMNCLSLMLNKAAEEQRFTYHHGCAESKLTHLCFADDLLIFVEGTLDFVQNVLQILHEFQKRSGLAVSVQKSSFFASGVSQTDCDLIKFSTGMPQGSLPVRYLGVPLSSKKLSITNCEVLIQQVKARLTSWSSLSLSFARRLVLIKTVIAGISTFWCSSFILPKACIKRINSMCSFFLWKGSLEGHHSARVSWETVTKTKEAGELGIRDLITWNKACCLKLIWLLFFQSGSVWVAWFKARILDGNLSNFWTVKPNPRNTWLVNKLLKLREDIYPWIRLRIGNGEECRFWSDNWSPFGNILNYLQGSENSRLGITMTATLASLHRRNRWQMPPARSDNLVSLQAHLTTVSLSTEPDYYEWEIDRRVYKKYGTGEVYRQLRGEMMAVPWFKAV</sequence>
<dbReference type="CDD" id="cd01650">
    <property type="entry name" value="RT_nLTR_like"/>
    <property type="match status" value="1"/>
</dbReference>
<keyword evidence="1" id="KW-0479">Metal-binding</keyword>
<feature type="compositionally biased region" description="Polar residues" evidence="2">
    <location>
        <begin position="311"/>
        <end position="324"/>
    </location>
</feature>
<dbReference type="InterPro" id="IPR043502">
    <property type="entry name" value="DNA/RNA_pol_sf"/>
</dbReference>
<evidence type="ECO:0008006" key="7">
    <source>
        <dbReference type="Google" id="ProtNLM"/>
    </source>
</evidence>
<dbReference type="SUPFAM" id="SSF56219">
    <property type="entry name" value="DNase I-like"/>
    <property type="match status" value="1"/>
</dbReference>
<accession>A0A6D2KZ45</accession>
<dbReference type="InterPro" id="IPR000477">
    <property type="entry name" value="RT_dom"/>
</dbReference>
<dbReference type="GO" id="GO:0003676">
    <property type="term" value="F:nucleic acid binding"/>
    <property type="evidence" value="ECO:0007669"/>
    <property type="project" value="InterPro"/>
</dbReference>
<dbReference type="PROSITE" id="PS50158">
    <property type="entry name" value="ZF_CCHC"/>
    <property type="match status" value="1"/>
</dbReference>
<proteinExistence type="predicted"/>
<keyword evidence="1" id="KW-0863">Zinc-finger</keyword>
<reference evidence="5" key="1">
    <citation type="submission" date="2020-01" db="EMBL/GenBank/DDBJ databases">
        <authorList>
            <person name="Mishra B."/>
        </authorList>
    </citation>
    <scope>NUCLEOTIDE SEQUENCE [LARGE SCALE GENOMIC DNA]</scope>
</reference>
<dbReference type="PROSITE" id="PS50878">
    <property type="entry name" value="RT_POL"/>
    <property type="match status" value="1"/>
</dbReference>
<dbReference type="PANTHER" id="PTHR33116">
    <property type="entry name" value="REVERSE TRANSCRIPTASE ZINC-BINDING DOMAIN-CONTAINING PROTEIN-RELATED-RELATED"/>
    <property type="match status" value="1"/>
</dbReference>
<name>A0A6D2KZ45_9BRAS</name>
<evidence type="ECO:0000313" key="6">
    <source>
        <dbReference type="Proteomes" id="UP000467841"/>
    </source>
</evidence>
<dbReference type="InterPro" id="IPR001878">
    <property type="entry name" value="Znf_CCHC"/>
</dbReference>
<dbReference type="EMBL" id="CACVBM020001518">
    <property type="protein sequence ID" value="CAA7053106.1"/>
    <property type="molecule type" value="Genomic_DNA"/>
</dbReference>